<sequence length="235" mass="25472">MKNTQRLAISLSLTLATLAVFNGCAPATKEAEPTANTDASATETSPAEESVAATPNSEKLPAHQPKFSDDAYWMAALDGNMQVIEMAIKSGTKIDIKNERGHNALHLAAYNGHTEVVKYFLRNDFKVDERDSEGKSALIHAASGDFPETVEVLIAKGADVNLKDETEGFTALMMAAAEGQMKVVEVLLEHGADKTMKDVDGDTAEVFARKNSHFEIADLLADKDKEEDKEETKSE</sequence>
<comment type="caution">
    <text evidence="6">The sequence shown here is derived from an EMBL/GenBank/DDBJ whole genome shotgun (WGS) entry which is preliminary data.</text>
</comment>
<keyword evidence="7" id="KW-1185">Reference proteome</keyword>
<evidence type="ECO:0000256" key="2">
    <source>
        <dbReference type="ARBA" id="ARBA00023043"/>
    </source>
</evidence>
<keyword evidence="5" id="KW-0732">Signal</keyword>
<evidence type="ECO:0000313" key="7">
    <source>
        <dbReference type="Proteomes" id="UP001500840"/>
    </source>
</evidence>
<dbReference type="InterPro" id="IPR036770">
    <property type="entry name" value="Ankyrin_rpt-contain_sf"/>
</dbReference>
<dbReference type="PROSITE" id="PS50297">
    <property type="entry name" value="ANK_REP_REGION"/>
    <property type="match status" value="3"/>
</dbReference>
<dbReference type="PRINTS" id="PR01415">
    <property type="entry name" value="ANKYRIN"/>
</dbReference>
<gene>
    <name evidence="6" type="ORF">GCM10023156_01130</name>
</gene>
<feature type="region of interest" description="Disordered" evidence="4">
    <location>
        <begin position="29"/>
        <end position="64"/>
    </location>
</feature>
<dbReference type="InterPro" id="IPR002110">
    <property type="entry name" value="Ankyrin_rpt"/>
</dbReference>
<evidence type="ECO:0000313" key="6">
    <source>
        <dbReference type="EMBL" id="GAA4443688.1"/>
    </source>
</evidence>
<reference evidence="7" key="1">
    <citation type="journal article" date="2019" name="Int. J. Syst. Evol. Microbiol.">
        <title>The Global Catalogue of Microorganisms (GCM) 10K type strain sequencing project: providing services to taxonomists for standard genome sequencing and annotation.</title>
        <authorList>
            <consortium name="The Broad Institute Genomics Platform"/>
            <consortium name="The Broad Institute Genome Sequencing Center for Infectious Disease"/>
            <person name="Wu L."/>
            <person name="Ma J."/>
        </authorList>
    </citation>
    <scope>NUCLEOTIDE SEQUENCE [LARGE SCALE GENOMIC DNA]</scope>
    <source>
        <strain evidence="7">JCM 17759</strain>
    </source>
</reference>
<evidence type="ECO:0000256" key="5">
    <source>
        <dbReference type="SAM" id="SignalP"/>
    </source>
</evidence>
<name>A0ABP8M362_9BACT</name>
<feature type="chain" id="PRO_5046811015" evidence="5">
    <location>
        <begin position="23"/>
        <end position="235"/>
    </location>
</feature>
<dbReference type="PROSITE" id="PS50088">
    <property type="entry name" value="ANK_REPEAT"/>
    <property type="match status" value="3"/>
</dbReference>
<dbReference type="RefSeq" id="WP_345318423.1">
    <property type="nucleotide sequence ID" value="NZ_BAABGA010000005.1"/>
</dbReference>
<keyword evidence="2 3" id="KW-0040">ANK repeat</keyword>
<dbReference type="Proteomes" id="UP001500840">
    <property type="component" value="Unassembled WGS sequence"/>
</dbReference>
<feature type="repeat" description="ANK" evidence="3">
    <location>
        <begin position="133"/>
        <end position="165"/>
    </location>
</feature>
<keyword evidence="1" id="KW-0677">Repeat</keyword>
<feature type="repeat" description="ANK" evidence="3">
    <location>
        <begin position="167"/>
        <end position="199"/>
    </location>
</feature>
<dbReference type="EMBL" id="BAABGA010000005">
    <property type="protein sequence ID" value="GAA4443688.1"/>
    <property type="molecule type" value="Genomic_DNA"/>
</dbReference>
<dbReference type="PANTHER" id="PTHR24126">
    <property type="entry name" value="ANKYRIN REPEAT, PH AND SEC7 DOMAIN CONTAINING PROTEIN SECG-RELATED"/>
    <property type="match status" value="1"/>
</dbReference>
<protein>
    <submittedName>
        <fullName evidence="6">Ankyrin repeat domain-containing protein</fullName>
    </submittedName>
</protein>
<dbReference type="Pfam" id="PF12796">
    <property type="entry name" value="Ank_2"/>
    <property type="match status" value="2"/>
</dbReference>
<accession>A0ABP8M362</accession>
<proteinExistence type="predicted"/>
<feature type="repeat" description="ANK" evidence="3">
    <location>
        <begin position="100"/>
        <end position="132"/>
    </location>
</feature>
<organism evidence="6 7">
    <name type="scientific">Novipirellula rosea</name>
    <dbReference type="NCBI Taxonomy" id="1031540"/>
    <lineage>
        <taxon>Bacteria</taxon>
        <taxon>Pseudomonadati</taxon>
        <taxon>Planctomycetota</taxon>
        <taxon>Planctomycetia</taxon>
        <taxon>Pirellulales</taxon>
        <taxon>Pirellulaceae</taxon>
        <taxon>Novipirellula</taxon>
    </lineage>
</organism>
<dbReference type="Gene3D" id="1.25.40.20">
    <property type="entry name" value="Ankyrin repeat-containing domain"/>
    <property type="match status" value="1"/>
</dbReference>
<dbReference type="PANTHER" id="PTHR24126:SF14">
    <property type="entry name" value="ANK_REP_REGION DOMAIN-CONTAINING PROTEIN"/>
    <property type="match status" value="1"/>
</dbReference>
<dbReference type="SMART" id="SM00248">
    <property type="entry name" value="ANK"/>
    <property type="match status" value="5"/>
</dbReference>
<evidence type="ECO:0000256" key="1">
    <source>
        <dbReference type="ARBA" id="ARBA00022737"/>
    </source>
</evidence>
<evidence type="ECO:0000256" key="4">
    <source>
        <dbReference type="SAM" id="MobiDB-lite"/>
    </source>
</evidence>
<feature type="signal peptide" evidence="5">
    <location>
        <begin position="1"/>
        <end position="22"/>
    </location>
</feature>
<dbReference type="SUPFAM" id="SSF48403">
    <property type="entry name" value="Ankyrin repeat"/>
    <property type="match status" value="1"/>
</dbReference>
<evidence type="ECO:0000256" key="3">
    <source>
        <dbReference type="PROSITE-ProRule" id="PRU00023"/>
    </source>
</evidence>
<feature type="compositionally biased region" description="Polar residues" evidence="4">
    <location>
        <begin position="34"/>
        <end position="57"/>
    </location>
</feature>